<dbReference type="InterPro" id="IPR014188">
    <property type="entry name" value="Acrylyl-CoA_reductase_AcuI"/>
</dbReference>
<reference evidence="3" key="1">
    <citation type="submission" date="2023-07" db="EMBL/GenBank/DDBJ databases">
        <authorList>
            <person name="Colorado M.A."/>
            <person name="Villamil L.M."/>
            <person name="Melo J.F."/>
            <person name="Rodriguez J.A."/>
            <person name="Ruiz R.Y."/>
        </authorList>
    </citation>
    <scope>NUCLEOTIDE SEQUENCE [LARGE SCALE GENOMIC DNA]</scope>
    <source>
        <strain evidence="3">C33</strain>
    </source>
</reference>
<proteinExistence type="predicted"/>
<evidence type="ECO:0000259" key="1">
    <source>
        <dbReference type="SMART" id="SM00829"/>
    </source>
</evidence>
<feature type="domain" description="Enoyl reductase (ER)" evidence="1">
    <location>
        <begin position="13"/>
        <end position="325"/>
    </location>
</feature>
<evidence type="ECO:0000313" key="3">
    <source>
        <dbReference type="Proteomes" id="UP001279681"/>
    </source>
</evidence>
<dbReference type="InterPro" id="IPR020843">
    <property type="entry name" value="ER"/>
</dbReference>
<dbReference type="NCBIfam" id="TIGR02823">
    <property type="entry name" value="oxido_YhdH"/>
    <property type="match status" value="1"/>
</dbReference>
<name>A0ABU4WD45_9FUSO</name>
<gene>
    <name evidence="2" type="ORF">RFV38_13280</name>
</gene>
<dbReference type="PANTHER" id="PTHR43677:SF1">
    <property type="entry name" value="ACRYLYL-COA REDUCTASE ACUI-RELATED"/>
    <property type="match status" value="1"/>
</dbReference>
<dbReference type="PANTHER" id="PTHR43677">
    <property type="entry name" value="SHORT-CHAIN DEHYDROGENASE/REDUCTASE"/>
    <property type="match status" value="1"/>
</dbReference>
<protein>
    <submittedName>
        <fullName evidence="2">YhdH/YhfP family quinone oxidoreductase</fullName>
    </submittedName>
</protein>
<dbReference type="InterPro" id="IPR013149">
    <property type="entry name" value="ADH-like_C"/>
</dbReference>
<dbReference type="RefSeq" id="WP_320314781.1">
    <property type="nucleotide sequence ID" value="NZ_JAVIKH010000047.1"/>
</dbReference>
<dbReference type="InterPro" id="IPR051397">
    <property type="entry name" value="Zn-ADH-like_protein"/>
</dbReference>
<dbReference type="Gene3D" id="3.90.180.10">
    <property type="entry name" value="Medium-chain alcohol dehydrogenases, catalytic domain"/>
    <property type="match status" value="1"/>
</dbReference>
<dbReference type="EMBL" id="JAVIKH010000047">
    <property type="protein sequence ID" value="MDX8337451.1"/>
    <property type="molecule type" value="Genomic_DNA"/>
</dbReference>
<dbReference type="InterPro" id="IPR036291">
    <property type="entry name" value="NAD(P)-bd_dom_sf"/>
</dbReference>
<sequence length="327" mass="35101">MKFKSFLITEENGDFKRNIIEKDITELPAHDTLIKVSYSSLNYKDALSSSGNKGVTRNYPHTPGIDAAGVIVESSNENLKPGTEVLVTGYDFGMNTSGGYQEYIKVPSEWVVPLPKGLTLKESMIYGTAGLTAAISVYKLVVKGEVKPEDGEILVTGATGGVGSIATMLLKKLGYEVVAVTGKLQEIDYLLEIGASKVIHRDELAATSKPMLRGVYAGVIDTVGGNILSTALKALKYNGVATACGNAAGVSFESSVFPFILRGVTLYGVDSVEISMKERTIIWEKLAQDWKVEGLDKVLNEVTLNELSDKIDSILAGTNVGRVLVKL</sequence>
<comment type="caution">
    <text evidence="2">The sequence shown here is derived from an EMBL/GenBank/DDBJ whole genome shotgun (WGS) entry which is preliminary data.</text>
</comment>
<dbReference type="SUPFAM" id="SSF51735">
    <property type="entry name" value="NAD(P)-binding Rossmann-fold domains"/>
    <property type="match status" value="1"/>
</dbReference>
<dbReference type="InterPro" id="IPR013154">
    <property type="entry name" value="ADH-like_N"/>
</dbReference>
<accession>A0ABU4WD45</accession>
<dbReference type="Proteomes" id="UP001279681">
    <property type="component" value="Unassembled WGS sequence"/>
</dbReference>
<dbReference type="CDD" id="cd05280">
    <property type="entry name" value="MDR_yhdh_yhfp"/>
    <property type="match status" value="1"/>
</dbReference>
<dbReference type="SUPFAM" id="SSF50129">
    <property type="entry name" value="GroES-like"/>
    <property type="match status" value="1"/>
</dbReference>
<evidence type="ECO:0000313" key="2">
    <source>
        <dbReference type="EMBL" id="MDX8337451.1"/>
    </source>
</evidence>
<dbReference type="Pfam" id="PF08240">
    <property type="entry name" value="ADH_N"/>
    <property type="match status" value="1"/>
</dbReference>
<keyword evidence="3" id="KW-1185">Reference proteome</keyword>
<dbReference type="Gene3D" id="3.40.50.720">
    <property type="entry name" value="NAD(P)-binding Rossmann-like Domain"/>
    <property type="match status" value="1"/>
</dbReference>
<dbReference type="InterPro" id="IPR011032">
    <property type="entry name" value="GroES-like_sf"/>
</dbReference>
<dbReference type="Pfam" id="PF00107">
    <property type="entry name" value="ADH_zinc_N"/>
    <property type="match status" value="1"/>
</dbReference>
<organism evidence="2 3">
    <name type="scientific">Candidatus Cetobacterium colombiensis</name>
    <dbReference type="NCBI Taxonomy" id="3073100"/>
    <lineage>
        <taxon>Bacteria</taxon>
        <taxon>Fusobacteriati</taxon>
        <taxon>Fusobacteriota</taxon>
        <taxon>Fusobacteriia</taxon>
        <taxon>Fusobacteriales</taxon>
        <taxon>Fusobacteriaceae</taxon>
        <taxon>Cetobacterium</taxon>
    </lineage>
</organism>
<dbReference type="SMART" id="SM00829">
    <property type="entry name" value="PKS_ER"/>
    <property type="match status" value="1"/>
</dbReference>